<dbReference type="Pfam" id="PF08545">
    <property type="entry name" value="ACP_syn_III"/>
    <property type="match status" value="1"/>
</dbReference>
<dbReference type="InterPro" id="IPR013751">
    <property type="entry name" value="ACP_syn_III_N"/>
</dbReference>
<dbReference type="SUPFAM" id="SSF53901">
    <property type="entry name" value="Thiolase-like"/>
    <property type="match status" value="1"/>
</dbReference>
<dbReference type="Gene3D" id="3.40.47.10">
    <property type="match status" value="1"/>
</dbReference>
<evidence type="ECO:0000259" key="3">
    <source>
        <dbReference type="Pfam" id="PF08541"/>
    </source>
</evidence>
<dbReference type="GO" id="GO:0004315">
    <property type="term" value="F:3-oxoacyl-[acyl-carrier-protein] synthase activity"/>
    <property type="evidence" value="ECO:0007669"/>
    <property type="project" value="InterPro"/>
</dbReference>
<organism evidence="5">
    <name type="scientific">Mesotoga infera</name>
    <dbReference type="NCBI Taxonomy" id="1236046"/>
    <lineage>
        <taxon>Bacteria</taxon>
        <taxon>Thermotogati</taxon>
        <taxon>Thermotogota</taxon>
        <taxon>Thermotogae</taxon>
        <taxon>Kosmotogales</taxon>
        <taxon>Kosmotogaceae</taxon>
        <taxon>Mesotoga</taxon>
    </lineage>
</organism>
<gene>
    <name evidence="5" type="ORF">ENN47_13140</name>
</gene>
<dbReference type="InterPro" id="IPR016039">
    <property type="entry name" value="Thiolase-like"/>
</dbReference>
<protein>
    <submittedName>
        <fullName evidence="5">3-oxoacyl-ACP synthase</fullName>
    </submittedName>
</protein>
<feature type="domain" description="Beta-ketoacyl-[acyl-carrier-protein] synthase III C-terminal" evidence="3">
    <location>
        <begin position="259"/>
        <end position="347"/>
    </location>
</feature>
<name>A0A7C1CYK1_9BACT</name>
<sequence length="350" mass="38265">MTRRLCEVILVGSVPKIGIAGIGTYIPEGFMTPDEIAEATGIPRDVIELKFGVKRRLMPGPQDTTSNLGIKAALKALKNAGTDPKDIDLIIWNGAQHKDYPCWLAGLKVADEIGAVNAWSFDMEAMCGSMMAGIDVAKSLMIARDDIDTVLLVSGYRNVDLMSLAEPSTSFMLDVGASGAAVVLKKGHEENIVLSSAFKGDGSFSELCVVPVGGTKKWPMNPEDALNYHFSVQGDTAEFKKRLGETTMPNFYWVIRESLKKSGYSQSDIDYLAILHFKRSAHFAVLEELGLKEDQSTYLDYYGHLGQNDQILSIELGLRDRKIKDGDVVVMVGAGLGFVWAATTVKWGRF</sequence>
<reference evidence="5" key="1">
    <citation type="journal article" date="2020" name="mSystems">
        <title>Genome- and Community-Level Interaction Insights into Carbon Utilization and Element Cycling Functions of Hydrothermarchaeota in Hydrothermal Sediment.</title>
        <authorList>
            <person name="Zhou Z."/>
            <person name="Liu Y."/>
            <person name="Xu W."/>
            <person name="Pan J."/>
            <person name="Luo Z.H."/>
            <person name="Li M."/>
        </authorList>
    </citation>
    <scope>NUCLEOTIDE SEQUENCE [LARGE SCALE GENOMIC DNA]</scope>
    <source>
        <strain evidence="5">SpSt-1179</strain>
    </source>
</reference>
<evidence type="ECO:0000256" key="2">
    <source>
        <dbReference type="ARBA" id="ARBA00023315"/>
    </source>
</evidence>
<dbReference type="GO" id="GO:0006633">
    <property type="term" value="P:fatty acid biosynthetic process"/>
    <property type="evidence" value="ECO:0007669"/>
    <property type="project" value="InterPro"/>
</dbReference>
<feature type="domain" description="Beta-ketoacyl-[acyl-carrier-protein] synthase III N-terminal" evidence="4">
    <location>
        <begin position="121"/>
        <end position="202"/>
    </location>
</feature>
<dbReference type="PANTHER" id="PTHR34069:SF2">
    <property type="entry name" value="BETA-KETOACYL-[ACYL-CARRIER-PROTEIN] SYNTHASE III"/>
    <property type="match status" value="1"/>
</dbReference>
<dbReference type="InterPro" id="IPR013747">
    <property type="entry name" value="ACP_syn_III_C"/>
</dbReference>
<evidence type="ECO:0000256" key="1">
    <source>
        <dbReference type="ARBA" id="ARBA00022679"/>
    </source>
</evidence>
<evidence type="ECO:0000313" key="5">
    <source>
        <dbReference type="EMBL" id="HDP79091.1"/>
    </source>
</evidence>
<dbReference type="Pfam" id="PF08541">
    <property type="entry name" value="ACP_syn_III_C"/>
    <property type="match status" value="1"/>
</dbReference>
<dbReference type="EMBL" id="DSBT01000408">
    <property type="protein sequence ID" value="HDP79091.1"/>
    <property type="molecule type" value="Genomic_DNA"/>
</dbReference>
<proteinExistence type="predicted"/>
<comment type="caution">
    <text evidence="5">The sequence shown here is derived from an EMBL/GenBank/DDBJ whole genome shotgun (WGS) entry which is preliminary data.</text>
</comment>
<keyword evidence="2" id="KW-0012">Acyltransferase</keyword>
<dbReference type="PANTHER" id="PTHR34069">
    <property type="entry name" value="3-OXOACYL-[ACYL-CARRIER-PROTEIN] SYNTHASE 3"/>
    <property type="match status" value="1"/>
</dbReference>
<dbReference type="NCBIfam" id="NF005308">
    <property type="entry name" value="PRK06840.1"/>
    <property type="match status" value="1"/>
</dbReference>
<dbReference type="AlphaFoldDB" id="A0A7C1CYK1"/>
<keyword evidence="1" id="KW-0808">Transferase</keyword>
<accession>A0A7C1CYK1</accession>
<dbReference type="GO" id="GO:0044550">
    <property type="term" value="P:secondary metabolite biosynthetic process"/>
    <property type="evidence" value="ECO:0007669"/>
    <property type="project" value="TreeGrafter"/>
</dbReference>
<dbReference type="Proteomes" id="UP000886198">
    <property type="component" value="Unassembled WGS sequence"/>
</dbReference>
<evidence type="ECO:0000259" key="4">
    <source>
        <dbReference type="Pfam" id="PF08545"/>
    </source>
</evidence>